<gene>
    <name evidence="1" type="ORF">DR999_PMT12802</name>
</gene>
<evidence type="ECO:0000313" key="1">
    <source>
        <dbReference type="EMBL" id="TFK04589.1"/>
    </source>
</evidence>
<name>A0A4D9E2V4_9SAUR</name>
<organism evidence="1 2">
    <name type="scientific">Platysternon megacephalum</name>
    <name type="common">big-headed turtle</name>
    <dbReference type="NCBI Taxonomy" id="55544"/>
    <lineage>
        <taxon>Eukaryota</taxon>
        <taxon>Metazoa</taxon>
        <taxon>Chordata</taxon>
        <taxon>Craniata</taxon>
        <taxon>Vertebrata</taxon>
        <taxon>Euteleostomi</taxon>
        <taxon>Archelosauria</taxon>
        <taxon>Testudinata</taxon>
        <taxon>Testudines</taxon>
        <taxon>Cryptodira</taxon>
        <taxon>Durocryptodira</taxon>
        <taxon>Testudinoidea</taxon>
        <taxon>Platysternidae</taxon>
        <taxon>Platysternon</taxon>
    </lineage>
</organism>
<proteinExistence type="predicted"/>
<dbReference type="EMBL" id="QXTE01000131">
    <property type="protein sequence ID" value="TFK04589.1"/>
    <property type="molecule type" value="Genomic_DNA"/>
</dbReference>
<keyword evidence="2" id="KW-1185">Reference proteome</keyword>
<protein>
    <submittedName>
        <fullName evidence="1">Leucine-rich repeat-containing protein 3-like</fullName>
    </submittedName>
</protein>
<dbReference type="AlphaFoldDB" id="A0A4D9E2V4"/>
<evidence type="ECO:0000313" key="2">
    <source>
        <dbReference type="Proteomes" id="UP000297703"/>
    </source>
</evidence>
<reference evidence="1 2" key="2">
    <citation type="submission" date="2019-04" db="EMBL/GenBank/DDBJ databases">
        <title>The genome sequence of big-headed turtle.</title>
        <authorList>
            <person name="Gong S."/>
        </authorList>
    </citation>
    <scope>NUCLEOTIDE SEQUENCE [LARGE SCALE GENOMIC DNA]</scope>
    <source>
        <strain evidence="1">DO16091913</strain>
        <tissue evidence="1">Muscle</tissue>
    </source>
</reference>
<accession>A0A4D9E2V4</accession>
<reference evidence="1 2" key="1">
    <citation type="submission" date="2019-04" db="EMBL/GenBank/DDBJ databases">
        <title>Draft genome of the big-headed turtle Platysternon megacephalum.</title>
        <authorList>
            <person name="Gong S."/>
        </authorList>
    </citation>
    <scope>NUCLEOTIDE SEQUENCE [LARGE SCALE GENOMIC DNA]</scope>
    <source>
        <strain evidence="1">DO16091913</strain>
        <tissue evidence="1">Muscle</tissue>
    </source>
</reference>
<sequence length="105" mass="11723">MFNVCLSLKRGKKTLNIYYVPVWLFLSSLCKHPNHVHDGVMQLDHIGQTLSNKGLILLLLTAVRSRLMNYTADATIFVIGIPKFLGLVTRGHRCPNRKAGDGFSA</sequence>
<dbReference type="Proteomes" id="UP000297703">
    <property type="component" value="Unassembled WGS sequence"/>
</dbReference>
<comment type="caution">
    <text evidence="1">The sequence shown here is derived from an EMBL/GenBank/DDBJ whole genome shotgun (WGS) entry which is preliminary data.</text>
</comment>